<evidence type="ECO:0000313" key="2">
    <source>
        <dbReference type="Proteomes" id="UP001156498"/>
    </source>
</evidence>
<keyword evidence="1" id="KW-0614">Plasmid</keyword>
<gene>
    <name evidence="1" type="ORF">OUQ99_31505</name>
</gene>
<proteinExistence type="predicted"/>
<keyword evidence="2" id="KW-1185">Reference proteome</keyword>
<dbReference type="RefSeq" id="WP_267950603.1">
    <property type="nucleotide sequence ID" value="NZ_CP113265.1"/>
</dbReference>
<evidence type="ECO:0000313" key="1">
    <source>
        <dbReference type="EMBL" id="WAE76837.1"/>
    </source>
</evidence>
<dbReference type="EMBL" id="CP113265">
    <property type="protein sequence ID" value="WAE76837.1"/>
    <property type="molecule type" value="Genomic_DNA"/>
</dbReference>
<organism evidence="1 2">
    <name type="scientific">Streptomonospora nanhaiensis</name>
    <dbReference type="NCBI Taxonomy" id="1323731"/>
    <lineage>
        <taxon>Bacteria</taxon>
        <taxon>Bacillati</taxon>
        <taxon>Actinomycetota</taxon>
        <taxon>Actinomycetes</taxon>
        <taxon>Streptosporangiales</taxon>
        <taxon>Nocardiopsidaceae</taxon>
        <taxon>Streptomonospora</taxon>
    </lineage>
</organism>
<geneLocation type="plasmid" evidence="1 2">
    <name>p12A09</name>
</geneLocation>
<name>A0ABY6YX88_9ACTN</name>
<dbReference type="Proteomes" id="UP001156498">
    <property type="component" value="Plasmid p12A09"/>
</dbReference>
<protein>
    <submittedName>
        <fullName evidence="1">Uncharacterized protein</fullName>
    </submittedName>
</protein>
<sequence>MGHDVIGIFWEAIDRHGGQIPLKYLSKTALKRLAGAGLLDFPEGRRVSERGRAALPVATALMPRP</sequence>
<accession>A0ABY6YX88</accession>
<reference evidence="1 2" key="1">
    <citation type="journal article" date="2013" name="Int. J. Syst. Evol. Microbiol.">
        <title>Description of Streptomonospora sediminis sp. nov. and Streptomonospora nanhaiensis sp. nov., and reclassification of Nocardiopsis arabia Hozzein &amp; Goodfellow 2008 as Streptomonospora arabica comb. nov. and emended description of the genus Streptomonospora.</title>
        <authorList>
            <person name="Zhang D.F."/>
            <person name="Pan H.Q."/>
            <person name="He J."/>
            <person name="Zhang X.M."/>
            <person name="Zhang Y.G."/>
            <person name="Klenk H.P."/>
            <person name="Hu J.C."/>
            <person name="Li W.J."/>
        </authorList>
    </citation>
    <scope>NUCLEOTIDE SEQUENCE [LARGE SCALE GENOMIC DNA]</scope>
    <source>
        <strain evidence="1 2">12A09</strain>
    </source>
</reference>